<organism evidence="1">
    <name type="scientific">Thermus islandicus</name>
    <dbReference type="NCBI Taxonomy" id="540988"/>
    <lineage>
        <taxon>Bacteria</taxon>
        <taxon>Thermotogati</taxon>
        <taxon>Deinococcota</taxon>
        <taxon>Deinococci</taxon>
        <taxon>Thermales</taxon>
        <taxon>Thermaceae</taxon>
        <taxon>Thermus</taxon>
    </lineage>
</organism>
<dbReference type="Pfam" id="PF13277">
    <property type="entry name" value="YmdB"/>
    <property type="match status" value="1"/>
</dbReference>
<evidence type="ECO:0000313" key="1">
    <source>
        <dbReference type="EMBL" id="HEH82674.1"/>
    </source>
</evidence>
<reference evidence="1" key="1">
    <citation type="journal article" date="2020" name="mSystems">
        <title>Genome- and Community-Level Interaction Insights into Carbon Utilization and Element Cycling Functions of Hydrothermarchaeota in Hydrothermal Sediment.</title>
        <authorList>
            <person name="Zhou Z."/>
            <person name="Liu Y."/>
            <person name="Xu W."/>
            <person name="Pan J."/>
            <person name="Luo Z.H."/>
            <person name="Li M."/>
        </authorList>
    </citation>
    <scope>NUCLEOTIDE SEQUENCE [LARGE SCALE GENOMIC DNA]</scope>
    <source>
        <strain evidence="1">SpSt-246</strain>
    </source>
</reference>
<accession>A0A7C2C2V1</accession>
<dbReference type="SUPFAM" id="SSF56300">
    <property type="entry name" value="Metallo-dependent phosphatases"/>
    <property type="match status" value="1"/>
</dbReference>
<gene>
    <name evidence="1" type="ORF">ENP73_06790</name>
</gene>
<name>A0A7C2C2V1_9DEIN</name>
<dbReference type="PANTHER" id="PTHR36303">
    <property type="entry name" value="2',3'-CYCLIC-NUCLEOTIDE 2'-PHOSPHODIESTERASE"/>
    <property type="match status" value="1"/>
</dbReference>
<dbReference type="EMBL" id="DSKL01000261">
    <property type="protein sequence ID" value="HEH82674.1"/>
    <property type="molecule type" value="Genomic_DNA"/>
</dbReference>
<dbReference type="PANTHER" id="PTHR36303:SF1">
    <property type="entry name" value="2',3'-CYCLIC-NUCLEOTIDE 2'-PHOSPHODIESTERASE"/>
    <property type="match status" value="1"/>
</dbReference>
<dbReference type="AlphaFoldDB" id="A0A7C2C2V1"/>
<comment type="caution">
    <text evidence="1">The sequence shown here is derived from an EMBL/GenBank/DDBJ whole genome shotgun (WGS) entry which is preliminary data.</text>
</comment>
<protein>
    <submittedName>
        <fullName evidence="1">YmdB family metallophosphoesterase</fullName>
    </submittedName>
</protein>
<dbReference type="Gene3D" id="3.60.21.10">
    <property type="match status" value="1"/>
</dbReference>
<dbReference type="GO" id="GO:0004113">
    <property type="term" value="F:2',3'-cyclic-nucleotide 3'-phosphodiesterase activity"/>
    <property type="evidence" value="ECO:0007669"/>
    <property type="project" value="TreeGrafter"/>
</dbReference>
<dbReference type="InterPro" id="IPR029052">
    <property type="entry name" value="Metallo-depent_PP-like"/>
</dbReference>
<dbReference type="InterPro" id="IPR005235">
    <property type="entry name" value="YmdB-like"/>
</dbReference>
<proteinExistence type="predicted"/>
<sequence>MKVLFFGDVVGEPGLRALEQELPPLLERFAPDFVVVNGENLDLTLPEQGRAGMTLASLERLFRLGVDAVTGGNHSLDPPDLEAILGHPRVLRPLNYSPLAPGRGSLLLEKGEKRLLVVNVAGRSALPLAVEDPLPALERTLAEGEGVPVLVDFHSESVFEKMAAAHALDGRIAALLGTHTHVPTADARILPRGTAYVSDVGMVGAEDGMLGYDPAFLVAAFRLRLPPRGLRLTYAKGPVRVSYVFLELNGTRVKAIVHASFLEKGTLP</sequence>